<keyword evidence="3" id="KW-1185">Reference proteome</keyword>
<protein>
    <submittedName>
        <fullName evidence="2">Class I SAM-dependent methyltransferase</fullName>
    </submittedName>
</protein>
<feature type="domain" description="Methyltransferase" evidence="1">
    <location>
        <begin position="4"/>
        <end position="110"/>
    </location>
</feature>
<evidence type="ECO:0000313" key="2">
    <source>
        <dbReference type="EMBL" id="QZD89451.1"/>
    </source>
</evidence>
<dbReference type="SUPFAM" id="SSF53335">
    <property type="entry name" value="S-adenosyl-L-methionine-dependent methyltransferases"/>
    <property type="match status" value="1"/>
</dbReference>
<dbReference type="InterPro" id="IPR029063">
    <property type="entry name" value="SAM-dependent_MTases_sf"/>
</dbReference>
<accession>A0ABX8ZKF6</accession>
<keyword evidence="2" id="KW-0808">Transferase</keyword>
<dbReference type="PANTHER" id="PTHR43861">
    <property type="entry name" value="TRANS-ACONITATE 2-METHYLTRANSFERASE-RELATED"/>
    <property type="match status" value="1"/>
</dbReference>
<reference evidence="2 3" key="1">
    <citation type="submission" date="2021-08" db="EMBL/GenBank/DDBJ databases">
        <title>Comparative Genomics Analysis of the Genus Qipengyuania Reveals Extensive Genetic Diversity and Metabolic Versatility, Including the Description of Fifteen Novel Species.</title>
        <authorList>
            <person name="Liu Y."/>
        </authorList>
    </citation>
    <scope>NUCLEOTIDE SEQUENCE [LARGE SCALE GENOMIC DNA]</scope>
    <source>
        <strain evidence="2 3">1NDH13</strain>
    </source>
</reference>
<dbReference type="Gene3D" id="3.40.50.150">
    <property type="entry name" value="Vaccinia Virus protein VP39"/>
    <property type="match status" value="1"/>
</dbReference>
<dbReference type="CDD" id="cd02440">
    <property type="entry name" value="AdoMet_MTases"/>
    <property type="match status" value="1"/>
</dbReference>
<proteinExistence type="predicted"/>
<dbReference type="Pfam" id="PF13847">
    <property type="entry name" value="Methyltransf_31"/>
    <property type="match status" value="1"/>
</dbReference>
<evidence type="ECO:0000259" key="1">
    <source>
        <dbReference type="Pfam" id="PF13847"/>
    </source>
</evidence>
<gene>
    <name evidence="2" type="ORF">K3148_11615</name>
</gene>
<dbReference type="InterPro" id="IPR025714">
    <property type="entry name" value="Methyltranfer_dom"/>
</dbReference>
<evidence type="ECO:0000313" key="3">
    <source>
        <dbReference type="Proteomes" id="UP000824281"/>
    </source>
</evidence>
<name>A0ABX8ZKF6_9SPHN</name>
<keyword evidence="2" id="KW-0489">Methyltransferase</keyword>
<dbReference type="EMBL" id="CP081295">
    <property type="protein sequence ID" value="QZD89451.1"/>
    <property type="molecule type" value="Genomic_DNA"/>
</dbReference>
<sequence>MAHSYERALDIGCGAGEITLELAQANAAASHLGIDISPELLVVARERTTGLANTAFELCDASGWTSDTGRKPDLLVSRHGVMFFGDPAKAFDHLRSQSEPDARMVFSCFRTPAENGWIRELAAIVPPGGEAPDPRAPGPFAFGEANYVRDVLNEGGWQSVELTPVDYAMIVGTGEDPVADAVSYFQAIGPSARALAETEGEEREAMLARLADMAAANRDGDTVSLAAACWIVTASAG</sequence>
<dbReference type="Proteomes" id="UP000824281">
    <property type="component" value="Chromosome"/>
</dbReference>
<organism evidence="2 3">
    <name type="scientific">Qipengyuania aurantiaca</name>
    <dbReference type="NCBI Taxonomy" id="2867233"/>
    <lineage>
        <taxon>Bacteria</taxon>
        <taxon>Pseudomonadati</taxon>
        <taxon>Pseudomonadota</taxon>
        <taxon>Alphaproteobacteria</taxon>
        <taxon>Sphingomonadales</taxon>
        <taxon>Erythrobacteraceae</taxon>
        <taxon>Qipengyuania</taxon>
    </lineage>
</organism>
<dbReference type="PANTHER" id="PTHR43861:SF1">
    <property type="entry name" value="TRANS-ACONITATE 2-METHYLTRANSFERASE"/>
    <property type="match status" value="1"/>
</dbReference>
<dbReference type="GO" id="GO:0008168">
    <property type="term" value="F:methyltransferase activity"/>
    <property type="evidence" value="ECO:0007669"/>
    <property type="project" value="UniProtKB-KW"/>
</dbReference>
<dbReference type="GO" id="GO:0032259">
    <property type="term" value="P:methylation"/>
    <property type="evidence" value="ECO:0007669"/>
    <property type="project" value="UniProtKB-KW"/>
</dbReference>